<comment type="caution">
    <text evidence="1">The sequence shown here is derived from an EMBL/GenBank/DDBJ whole genome shotgun (WGS) entry which is preliminary data.</text>
</comment>
<proteinExistence type="predicted"/>
<gene>
    <name evidence="1" type="ORF">HMPREF0769_10073</name>
</gene>
<dbReference type="HOGENOM" id="CLU_1900768_0_0_9"/>
<reference evidence="1" key="1">
    <citation type="submission" date="2010-05" db="EMBL/GenBank/DDBJ databases">
        <authorList>
            <person name="Muzny D."/>
            <person name="Qin X."/>
            <person name="Buhay C."/>
            <person name="Dugan-Rocha S."/>
            <person name="Ding Y."/>
            <person name="Chen G."/>
            <person name="Hawes A."/>
            <person name="Holder M."/>
            <person name="Jhangiani S."/>
            <person name="Johnson A."/>
            <person name="Khan Z."/>
            <person name="Li Z."/>
            <person name="Liu W."/>
            <person name="Liu X."/>
            <person name="Perez L."/>
            <person name="Shen H."/>
            <person name="Wang Q."/>
            <person name="Watt J."/>
            <person name="Xi L."/>
            <person name="Xin Y."/>
            <person name="Zhou J."/>
            <person name="Deng J."/>
            <person name="Jiang H."/>
            <person name="Liu Y."/>
            <person name="Qu J."/>
            <person name="Song X.-Z."/>
            <person name="Zhang L."/>
            <person name="Villasana D."/>
            <person name="Johnson A."/>
            <person name="Liu J."/>
            <person name="Liyanage D."/>
            <person name="Lorensuhewa L."/>
            <person name="Robinson T."/>
            <person name="Song A."/>
            <person name="Song B.-B."/>
            <person name="Dinh H."/>
            <person name="Thornton R."/>
            <person name="Coyle M."/>
            <person name="Francisco L."/>
            <person name="Jackson L."/>
            <person name="Javaid M."/>
            <person name="Korchina V."/>
            <person name="Kovar C."/>
            <person name="Mata R."/>
            <person name="Mathew T."/>
            <person name="Ngo R."/>
            <person name="Nguyen L."/>
            <person name="Nguyen N."/>
            <person name="Okwuonu G."/>
            <person name="Ongeri F."/>
            <person name="Pham C."/>
            <person name="Simmons D."/>
            <person name="Wilczek-Boney K."/>
            <person name="Hale W."/>
            <person name="Jakkamsetti A."/>
            <person name="Pham P."/>
            <person name="Ruth R."/>
            <person name="San Lucas F."/>
            <person name="Warren J."/>
            <person name="Zhang J."/>
            <person name="Zhao Z."/>
            <person name="Zhou C."/>
            <person name="Zhu D."/>
            <person name="Lee S."/>
            <person name="Bess C."/>
            <person name="Blankenburg K."/>
            <person name="Forbes L."/>
            <person name="Fu Q."/>
            <person name="Gubbala S."/>
            <person name="Hirani K."/>
            <person name="Jayaseelan J.C."/>
            <person name="Lara F."/>
            <person name="Munidasa M."/>
            <person name="Palculict T."/>
            <person name="Patil S."/>
            <person name="Pu L.-L."/>
            <person name="Saada N."/>
            <person name="Tang L."/>
            <person name="Weissenberger G."/>
            <person name="Zhu Y."/>
            <person name="Hemphill L."/>
            <person name="Shang Y."/>
            <person name="Youmans B."/>
            <person name="Ayvaz T."/>
            <person name="Ross M."/>
            <person name="Santibanez J."/>
            <person name="Aqrawi P."/>
            <person name="Gross S."/>
            <person name="Joshi V."/>
            <person name="Fowler G."/>
            <person name="Nazareth L."/>
            <person name="Reid J."/>
            <person name="Worley K."/>
            <person name="Petrosino J."/>
            <person name="Highlander S."/>
            <person name="Gibbs R."/>
        </authorList>
    </citation>
    <scope>NUCLEOTIDE SEQUENCE [LARGE SCALE GENOMIC DNA]</scope>
    <source>
        <strain evidence="1">MN8</strain>
    </source>
</reference>
<accession>A0A0E1XJW7</accession>
<evidence type="ECO:0000313" key="1">
    <source>
        <dbReference type="EMBL" id="EFH96071.1"/>
    </source>
</evidence>
<organism evidence="1">
    <name type="scientific">Staphylococcus aureus subsp. aureus MN8</name>
    <dbReference type="NCBI Taxonomy" id="548470"/>
    <lineage>
        <taxon>Bacteria</taxon>
        <taxon>Bacillati</taxon>
        <taxon>Bacillota</taxon>
        <taxon>Bacilli</taxon>
        <taxon>Bacillales</taxon>
        <taxon>Staphylococcaceae</taxon>
        <taxon>Staphylococcus</taxon>
    </lineage>
</organism>
<sequence>MAVLVNDESHKGTLIFTFTTNAFLLKQKYLFTVAFELPPAHTNPQKMLILIRKNFLQRVCSKRLFKVDHLLSFLFNKYEVSNFYQTAIATSRFKDTFVFSYLISHDSTRYISFPNIHHFFPVKIISIINAVMTTYLIYCI</sequence>
<name>A0A0E1XJW7_STAAU</name>
<dbReference type="Proteomes" id="UP000003455">
    <property type="component" value="Chromosome"/>
</dbReference>
<dbReference type="EMBL" id="ACJA02000001">
    <property type="protein sequence ID" value="EFH96071.1"/>
    <property type="molecule type" value="Genomic_DNA"/>
</dbReference>
<dbReference type="AlphaFoldDB" id="A0A0E1XJW7"/>
<protein>
    <submittedName>
        <fullName evidence="1">Uncharacterized protein</fullName>
    </submittedName>
</protein>